<proteinExistence type="inferred from homology"/>
<comment type="similarity">
    <text evidence="2 8">Belongs to the pantothenate synthetase family.</text>
</comment>
<comment type="catalytic activity">
    <reaction evidence="7 8">
        <text>(R)-pantoate + beta-alanine + ATP = (R)-pantothenate + AMP + diphosphate + H(+)</text>
        <dbReference type="Rhea" id="RHEA:10912"/>
        <dbReference type="ChEBI" id="CHEBI:15378"/>
        <dbReference type="ChEBI" id="CHEBI:15980"/>
        <dbReference type="ChEBI" id="CHEBI:29032"/>
        <dbReference type="ChEBI" id="CHEBI:30616"/>
        <dbReference type="ChEBI" id="CHEBI:33019"/>
        <dbReference type="ChEBI" id="CHEBI:57966"/>
        <dbReference type="ChEBI" id="CHEBI:456215"/>
        <dbReference type="EC" id="6.3.2.1"/>
    </reaction>
</comment>
<keyword evidence="4 8" id="KW-0566">Pantothenate biosynthesis</keyword>
<evidence type="ECO:0000256" key="2">
    <source>
        <dbReference type="ARBA" id="ARBA00009256"/>
    </source>
</evidence>
<dbReference type="InterPro" id="IPR014729">
    <property type="entry name" value="Rossmann-like_a/b/a_fold"/>
</dbReference>
<protein>
    <recommendedName>
        <fullName evidence="8">Pantothenate synthetase</fullName>
        <shortName evidence="8">PS</shortName>
        <ecNumber evidence="8">6.3.2.1</ecNumber>
    </recommendedName>
    <alternativeName>
        <fullName evidence="8">Pantoate--beta-alanine ligase</fullName>
    </alternativeName>
    <alternativeName>
        <fullName evidence="8">Pantoate-activating enzyme</fullName>
    </alternativeName>
</protein>
<dbReference type="PANTHER" id="PTHR21299">
    <property type="entry name" value="CYTIDYLATE KINASE/PANTOATE-BETA-ALANINE LIGASE"/>
    <property type="match status" value="1"/>
</dbReference>
<feature type="binding site" evidence="8">
    <location>
        <position position="173"/>
    </location>
    <ligand>
        <name>ATP</name>
        <dbReference type="ChEBI" id="CHEBI:30616"/>
    </ligand>
</feature>
<dbReference type="GO" id="GO:0015940">
    <property type="term" value="P:pantothenate biosynthetic process"/>
    <property type="evidence" value="ECO:0007669"/>
    <property type="project" value="UniProtKB-UniRule"/>
</dbReference>
<feature type="binding site" evidence="8">
    <location>
        <position position="62"/>
    </location>
    <ligand>
        <name>(R)-pantoate</name>
        <dbReference type="ChEBI" id="CHEBI:15980"/>
    </ligand>
</feature>
<dbReference type="AlphaFoldDB" id="A0AAU6PJ73"/>
<dbReference type="NCBIfam" id="TIGR00018">
    <property type="entry name" value="panC"/>
    <property type="match status" value="1"/>
</dbReference>
<comment type="subcellular location">
    <subcellularLocation>
        <location evidence="8">Cytoplasm</location>
    </subcellularLocation>
</comment>
<sequence length="271" mass="30385">MMKNFDTIPVLQTTLNHWKNKGEKIAFVPTMGGLHQGHLSLIEIAKANADRVVVSIFVNPTQFAENEDFGDYPRTLERDLSLLEGLQVDCIFIPDAEMIYPDGLSSSVDVGEVGQILCGKTRPHFFNGVAQVVQRLFDIVRPDIAVFGQKDYQQLHIIQQRTSGIEILSGAIVREADGLAMSTRNQYLSAEERAVSTQLHKTLTQLQQGKLDLDGAKNQLQSYFKLDYLEMLDANTLKQITDNTSKIAILCAVFLGTTRLIDNIIFRREDV</sequence>
<dbReference type="GO" id="GO:0005524">
    <property type="term" value="F:ATP binding"/>
    <property type="evidence" value="ECO:0007669"/>
    <property type="project" value="UniProtKB-KW"/>
</dbReference>
<keyword evidence="5 8" id="KW-0547">Nucleotide-binding</keyword>
<feature type="binding site" evidence="8">
    <location>
        <begin position="181"/>
        <end position="184"/>
    </location>
    <ligand>
        <name>ATP</name>
        <dbReference type="ChEBI" id="CHEBI:30616"/>
    </ligand>
</feature>
<comment type="miscellaneous">
    <text evidence="8">The reaction proceeds by a bi uni uni bi ping pong mechanism.</text>
</comment>
<keyword evidence="6 8" id="KW-0067">ATP-binding</keyword>
<dbReference type="Pfam" id="PF02569">
    <property type="entry name" value="Pantoate_ligase"/>
    <property type="match status" value="1"/>
</dbReference>
<comment type="subunit">
    <text evidence="8">Homodimer.</text>
</comment>
<dbReference type="HAMAP" id="MF_00158">
    <property type="entry name" value="PanC"/>
    <property type="match status" value="1"/>
</dbReference>
<feature type="binding site" evidence="8">
    <location>
        <begin position="31"/>
        <end position="38"/>
    </location>
    <ligand>
        <name>ATP</name>
        <dbReference type="ChEBI" id="CHEBI:30616"/>
    </ligand>
</feature>
<dbReference type="CDD" id="cd00560">
    <property type="entry name" value="PanC"/>
    <property type="match status" value="1"/>
</dbReference>
<dbReference type="GO" id="GO:0004592">
    <property type="term" value="F:pantoate-beta-alanine ligase activity"/>
    <property type="evidence" value="ECO:0007669"/>
    <property type="project" value="UniProtKB-UniRule"/>
</dbReference>
<keyword evidence="3 8" id="KW-0436">Ligase</keyword>
<dbReference type="InterPro" id="IPR042176">
    <property type="entry name" value="Pantoate_ligase_C"/>
</dbReference>
<dbReference type="PANTHER" id="PTHR21299:SF1">
    <property type="entry name" value="PANTOATE--BETA-ALANINE LIGASE"/>
    <property type="match status" value="1"/>
</dbReference>
<evidence type="ECO:0000256" key="7">
    <source>
        <dbReference type="ARBA" id="ARBA00048258"/>
    </source>
</evidence>
<dbReference type="Gene3D" id="3.30.1300.10">
    <property type="entry name" value="Pantoate-beta-alanine ligase, C-terminal domain"/>
    <property type="match status" value="1"/>
</dbReference>
<dbReference type="GO" id="GO:0005829">
    <property type="term" value="C:cytosol"/>
    <property type="evidence" value="ECO:0007669"/>
    <property type="project" value="TreeGrafter"/>
</dbReference>
<evidence type="ECO:0000256" key="1">
    <source>
        <dbReference type="ARBA" id="ARBA00004990"/>
    </source>
</evidence>
<keyword evidence="8" id="KW-0963">Cytoplasm</keyword>
<organism evidence="9">
    <name type="scientific">Catillopecten margaritatus gill symbiont</name>
    <dbReference type="NCBI Taxonomy" id="3083288"/>
    <lineage>
        <taxon>Bacteria</taxon>
        <taxon>Pseudomonadati</taxon>
        <taxon>Pseudomonadota</taxon>
        <taxon>Gammaproteobacteria</taxon>
        <taxon>sulfur-oxidizing symbionts</taxon>
    </lineage>
</organism>
<feature type="binding site" evidence="8">
    <location>
        <begin position="148"/>
        <end position="151"/>
    </location>
    <ligand>
        <name>ATP</name>
        <dbReference type="ChEBI" id="CHEBI:30616"/>
    </ligand>
</feature>
<dbReference type="InterPro" id="IPR004821">
    <property type="entry name" value="Cyt_trans-like"/>
</dbReference>
<comment type="pathway">
    <text evidence="1 8">Cofactor biosynthesis; (R)-pantothenate biosynthesis; (R)-pantothenate from (R)-pantoate and beta-alanine: step 1/1.</text>
</comment>
<feature type="binding site" evidence="8">
    <location>
        <position position="154"/>
    </location>
    <ligand>
        <name>(R)-pantoate</name>
        <dbReference type="ChEBI" id="CHEBI:15980"/>
    </ligand>
</feature>
<evidence type="ECO:0000313" key="9">
    <source>
        <dbReference type="EMBL" id="WXU00804.1"/>
    </source>
</evidence>
<evidence type="ECO:0000256" key="3">
    <source>
        <dbReference type="ARBA" id="ARBA00022598"/>
    </source>
</evidence>
<accession>A0AAU6PJ73</accession>
<feature type="active site" description="Proton donor" evidence="8">
    <location>
        <position position="38"/>
    </location>
</feature>
<dbReference type="InterPro" id="IPR003721">
    <property type="entry name" value="Pantoate_ligase"/>
</dbReference>
<comment type="function">
    <text evidence="8">Catalyzes the condensation of pantoate with beta-alanine in an ATP-dependent reaction via a pantoyl-adenylate intermediate.</text>
</comment>
<dbReference type="EMBL" id="CP138327">
    <property type="protein sequence ID" value="WXU00804.1"/>
    <property type="molecule type" value="Genomic_DNA"/>
</dbReference>
<evidence type="ECO:0000256" key="4">
    <source>
        <dbReference type="ARBA" id="ARBA00022655"/>
    </source>
</evidence>
<reference evidence="9" key="1">
    <citation type="submission" date="2023-10" db="EMBL/GenBank/DDBJ databases">
        <title>The first scallop-associated chemosynthetic bacterial symbiont.</title>
        <authorList>
            <person name="Lin Y.-T."/>
            <person name="Sun J."/>
            <person name="Ip J.C.-H."/>
            <person name="He X."/>
            <person name="Gao Z.-M."/>
            <person name="Perez M."/>
            <person name="Xu T."/>
            <person name="Qian P.-Y."/>
            <person name="Qiu J.-W."/>
        </authorList>
    </citation>
    <scope>NUCLEOTIDE SEQUENCE</scope>
    <source>
        <strain evidence="9">Gill1</strain>
    </source>
</reference>
<evidence type="ECO:0000256" key="8">
    <source>
        <dbReference type="HAMAP-Rule" id="MF_00158"/>
    </source>
</evidence>
<evidence type="ECO:0000256" key="6">
    <source>
        <dbReference type="ARBA" id="ARBA00022840"/>
    </source>
</evidence>
<dbReference type="Gene3D" id="3.40.50.620">
    <property type="entry name" value="HUPs"/>
    <property type="match status" value="1"/>
</dbReference>
<name>A0AAU6PJ73_9GAMM</name>
<gene>
    <name evidence="8 9" type="primary">panC</name>
    <name evidence="9" type="ORF">Ctma_1536</name>
</gene>
<evidence type="ECO:0000256" key="5">
    <source>
        <dbReference type="ARBA" id="ARBA00022741"/>
    </source>
</evidence>
<dbReference type="EC" id="6.3.2.1" evidence="8"/>
<feature type="binding site" evidence="8">
    <location>
        <position position="62"/>
    </location>
    <ligand>
        <name>beta-alanine</name>
        <dbReference type="ChEBI" id="CHEBI:57966"/>
    </ligand>
</feature>
<dbReference type="SUPFAM" id="SSF52374">
    <property type="entry name" value="Nucleotidylyl transferase"/>
    <property type="match status" value="1"/>
</dbReference>
<dbReference type="NCBIfam" id="TIGR00125">
    <property type="entry name" value="cyt_tran_rel"/>
    <property type="match status" value="1"/>
</dbReference>